<dbReference type="Proteomes" id="UP000001070">
    <property type="component" value="Unassembled WGS sequence"/>
</dbReference>
<evidence type="ECO:0000313" key="3">
    <source>
        <dbReference type="Proteomes" id="UP000001070"/>
    </source>
</evidence>
<evidence type="ECO:0000256" key="1">
    <source>
        <dbReference type="SAM" id="MobiDB-lite"/>
    </source>
</evidence>
<dbReference type="GO" id="GO:0008345">
    <property type="term" value="P:larval locomotory behavior"/>
    <property type="evidence" value="ECO:0007669"/>
    <property type="project" value="EnsemblMetazoa"/>
</dbReference>
<protein>
    <submittedName>
        <fullName evidence="2">GH16475</fullName>
    </submittedName>
</protein>
<dbReference type="eggNOG" id="ENOG502TCBP">
    <property type="taxonomic scope" value="Eukaryota"/>
</dbReference>
<gene>
    <name evidence="2" type="primary">Dgri\GH16475</name>
    <name evidence="2" type="ORF">Dgri_GH16475</name>
</gene>
<dbReference type="AlphaFoldDB" id="B4J0H6"/>
<proteinExistence type="predicted"/>
<dbReference type="PhylomeDB" id="B4J0H6"/>
<accession>B4J0H6</accession>
<sequence>MTETATDVDECAALEMDSTNDICVVEMLQPKDTAGNSSRTRRAERTARDANRRRCSVGGKCIWPTSDWLRRMRHKHPELQEHQEHPERERECEMEHSRTRRSSVLLMVLLSGSEMEAKAVVVNEQQSILTTPQPQRLKRTATEEMEDAIDALWL</sequence>
<organism evidence="3">
    <name type="scientific">Drosophila grimshawi</name>
    <name type="common">Hawaiian fruit fly</name>
    <name type="synonym">Idiomyia grimshawi</name>
    <dbReference type="NCBI Taxonomy" id="7222"/>
    <lineage>
        <taxon>Eukaryota</taxon>
        <taxon>Metazoa</taxon>
        <taxon>Ecdysozoa</taxon>
        <taxon>Arthropoda</taxon>
        <taxon>Hexapoda</taxon>
        <taxon>Insecta</taxon>
        <taxon>Pterygota</taxon>
        <taxon>Neoptera</taxon>
        <taxon>Endopterygota</taxon>
        <taxon>Diptera</taxon>
        <taxon>Brachycera</taxon>
        <taxon>Muscomorpha</taxon>
        <taxon>Ephydroidea</taxon>
        <taxon>Drosophilidae</taxon>
        <taxon>Drosophila</taxon>
        <taxon>Hawaiian Drosophila</taxon>
    </lineage>
</organism>
<dbReference type="OMA" id="CIWPATD"/>
<name>B4J0H6_DROGR</name>
<dbReference type="GO" id="GO:0007193">
    <property type="term" value="P:adenylate cyclase-inhibiting G protein-coupled receptor signaling pathway"/>
    <property type="evidence" value="ECO:0007669"/>
    <property type="project" value="EnsemblMetazoa"/>
</dbReference>
<dbReference type="HOGENOM" id="CLU_144364_0_0_1"/>
<evidence type="ECO:0000313" key="2">
    <source>
        <dbReference type="EMBL" id="EDV96812.1"/>
    </source>
</evidence>
<dbReference type="OrthoDB" id="5864054at2759"/>
<feature type="region of interest" description="Disordered" evidence="1">
    <location>
        <begin position="77"/>
        <end position="96"/>
    </location>
</feature>
<dbReference type="EMBL" id="CH916366">
    <property type="protein sequence ID" value="EDV96812.1"/>
    <property type="molecule type" value="Genomic_DNA"/>
</dbReference>
<dbReference type="GO" id="GO:0005886">
    <property type="term" value="C:plasma membrane"/>
    <property type="evidence" value="ECO:0007669"/>
    <property type="project" value="EnsemblMetazoa"/>
</dbReference>
<dbReference type="GO" id="GO:0002209">
    <property type="term" value="P:behavioral defense response"/>
    <property type="evidence" value="ECO:0007669"/>
    <property type="project" value="EnsemblMetazoa"/>
</dbReference>
<dbReference type="GO" id="GO:0035013">
    <property type="term" value="F:myosuppressin receptor activity"/>
    <property type="evidence" value="ECO:0007669"/>
    <property type="project" value="EnsemblMetazoa"/>
</dbReference>
<keyword evidence="3" id="KW-1185">Reference proteome</keyword>
<dbReference type="GO" id="GO:0007218">
    <property type="term" value="P:neuropeptide signaling pathway"/>
    <property type="evidence" value="ECO:0007669"/>
    <property type="project" value="EnsemblMetazoa"/>
</dbReference>
<dbReference type="GO" id="GO:0008344">
    <property type="term" value="P:adult locomotory behavior"/>
    <property type="evidence" value="ECO:0007669"/>
    <property type="project" value="EnsemblMetazoa"/>
</dbReference>
<reference evidence="2 3" key="1">
    <citation type="journal article" date="2007" name="Nature">
        <title>Evolution of genes and genomes on the Drosophila phylogeny.</title>
        <authorList>
            <consortium name="Drosophila 12 Genomes Consortium"/>
            <person name="Clark A.G."/>
            <person name="Eisen M.B."/>
            <person name="Smith D.R."/>
            <person name="Bergman C.M."/>
            <person name="Oliver B."/>
            <person name="Markow T.A."/>
            <person name="Kaufman T.C."/>
            <person name="Kellis M."/>
            <person name="Gelbart W."/>
            <person name="Iyer V.N."/>
            <person name="Pollard D.A."/>
            <person name="Sackton T.B."/>
            <person name="Larracuente A.M."/>
            <person name="Singh N.D."/>
            <person name="Abad J.P."/>
            <person name="Abt D.N."/>
            <person name="Adryan B."/>
            <person name="Aguade M."/>
            <person name="Akashi H."/>
            <person name="Anderson W.W."/>
            <person name="Aquadro C.F."/>
            <person name="Ardell D.H."/>
            <person name="Arguello R."/>
            <person name="Artieri C.G."/>
            <person name="Barbash D.A."/>
            <person name="Barker D."/>
            <person name="Barsanti P."/>
            <person name="Batterham P."/>
            <person name="Batzoglou S."/>
            <person name="Begun D."/>
            <person name="Bhutkar A."/>
            <person name="Blanco E."/>
            <person name="Bosak S.A."/>
            <person name="Bradley R.K."/>
            <person name="Brand A.D."/>
            <person name="Brent M.R."/>
            <person name="Brooks A.N."/>
            <person name="Brown R.H."/>
            <person name="Butlin R.K."/>
            <person name="Caggese C."/>
            <person name="Calvi B.R."/>
            <person name="Bernardo de Carvalho A."/>
            <person name="Caspi A."/>
            <person name="Castrezana S."/>
            <person name="Celniker S.E."/>
            <person name="Chang J.L."/>
            <person name="Chapple C."/>
            <person name="Chatterji S."/>
            <person name="Chinwalla A."/>
            <person name="Civetta A."/>
            <person name="Clifton S.W."/>
            <person name="Comeron J.M."/>
            <person name="Costello J.C."/>
            <person name="Coyne J.A."/>
            <person name="Daub J."/>
            <person name="David R.G."/>
            <person name="Delcher A.L."/>
            <person name="Delehaunty K."/>
            <person name="Do C.B."/>
            <person name="Ebling H."/>
            <person name="Edwards K."/>
            <person name="Eickbush T."/>
            <person name="Evans J.D."/>
            <person name="Filipski A."/>
            <person name="Findeiss S."/>
            <person name="Freyhult E."/>
            <person name="Fulton L."/>
            <person name="Fulton R."/>
            <person name="Garcia A.C."/>
            <person name="Gardiner A."/>
            <person name="Garfield D.A."/>
            <person name="Garvin B.E."/>
            <person name="Gibson G."/>
            <person name="Gilbert D."/>
            <person name="Gnerre S."/>
            <person name="Godfrey J."/>
            <person name="Good R."/>
            <person name="Gotea V."/>
            <person name="Gravely B."/>
            <person name="Greenberg A.J."/>
            <person name="Griffiths-Jones S."/>
            <person name="Gross S."/>
            <person name="Guigo R."/>
            <person name="Gustafson E.A."/>
            <person name="Haerty W."/>
            <person name="Hahn M.W."/>
            <person name="Halligan D.L."/>
            <person name="Halpern A.L."/>
            <person name="Halter G.M."/>
            <person name="Han M.V."/>
            <person name="Heger A."/>
            <person name="Hillier L."/>
            <person name="Hinrichs A.S."/>
            <person name="Holmes I."/>
            <person name="Hoskins R.A."/>
            <person name="Hubisz M.J."/>
            <person name="Hultmark D."/>
            <person name="Huntley M.A."/>
            <person name="Jaffe D.B."/>
            <person name="Jagadeeshan S."/>
            <person name="Jeck W.R."/>
            <person name="Johnson J."/>
            <person name="Jones C.D."/>
            <person name="Jordan W.C."/>
            <person name="Karpen G.H."/>
            <person name="Kataoka E."/>
            <person name="Keightley P.D."/>
            <person name="Kheradpour P."/>
            <person name="Kirkness E.F."/>
            <person name="Koerich L.B."/>
            <person name="Kristiansen K."/>
            <person name="Kudrna D."/>
            <person name="Kulathinal R.J."/>
            <person name="Kumar S."/>
            <person name="Kwok R."/>
            <person name="Lander E."/>
            <person name="Langley C.H."/>
            <person name="Lapoint R."/>
            <person name="Lazzaro B.P."/>
            <person name="Lee S.J."/>
            <person name="Levesque L."/>
            <person name="Li R."/>
            <person name="Lin C.F."/>
            <person name="Lin M.F."/>
            <person name="Lindblad-Toh K."/>
            <person name="Llopart A."/>
            <person name="Long M."/>
            <person name="Low L."/>
            <person name="Lozovsky E."/>
            <person name="Lu J."/>
            <person name="Luo M."/>
            <person name="Machado C.A."/>
            <person name="Makalowski W."/>
            <person name="Marzo M."/>
            <person name="Matsuda M."/>
            <person name="Matzkin L."/>
            <person name="McAllister B."/>
            <person name="McBride C.S."/>
            <person name="McKernan B."/>
            <person name="McKernan K."/>
            <person name="Mendez-Lago M."/>
            <person name="Minx P."/>
            <person name="Mollenhauer M.U."/>
            <person name="Montooth K."/>
            <person name="Mount S.M."/>
            <person name="Mu X."/>
            <person name="Myers E."/>
            <person name="Negre B."/>
            <person name="Newfeld S."/>
            <person name="Nielsen R."/>
            <person name="Noor M.A."/>
            <person name="O'Grady P."/>
            <person name="Pachter L."/>
            <person name="Papaceit M."/>
            <person name="Parisi M.J."/>
            <person name="Parisi M."/>
            <person name="Parts L."/>
            <person name="Pedersen J.S."/>
            <person name="Pesole G."/>
            <person name="Phillippy A.M."/>
            <person name="Ponting C.P."/>
            <person name="Pop M."/>
            <person name="Porcelli D."/>
            <person name="Powell J.R."/>
            <person name="Prohaska S."/>
            <person name="Pruitt K."/>
            <person name="Puig M."/>
            <person name="Quesneville H."/>
            <person name="Ram K.R."/>
            <person name="Rand D."/>
            <person name="Rasmussen M.D."/>
            <person name="Reed L.K."/>
            <person name="Reenan R."/>
            <person name="Reily A."/>
            <person name="Remington K.A."/>
            <person name="Rieger T.T."/>
            <person name="Ritchie M.G."/>
            <person name="Robin C."/>
            <person name="Rogers Y.H."/>
            <person name="Rohde C."/>
            <person name="Rozas J."/>
            <person name="Rubenfield M.J."/>
            <person name="Ruiz A."/>
            <person name="Russo S."/>
            <person name="Salzberg S.L."/>
            <person name="Sanchez-Gracia A."/>
            <person name="Saranga D.J."/>
            <person name="Sato H."/>
            <person name="Schaeffer S.W."/>
            <person name="Schatz M.C."/>
            <person name="Schlenke T."/>
            <person name="Schwartz R."/>
            <person name="Segarra C."/>
            <person name="Singh R.S."/>
            <person name="Sirot L."/>
            <person name="Sirota M."/>
            <person name="Sisneros N.B."/>
            <person name="Smith C.D."/>
            <person name="Smith T.F."/>
            <person name="Spieth J."/>
            <person name="Stage D.E."/>
            <person name="Stark A."/>
            <person name="Stephan W."/>
            <person name="Strausberg R.L."/>
            <person name="Strempel S."/>
            <person name="Sturgill D."/>
            <person name="Sutton G."/>
            <person name="Sutton G.G."/>
            <person name="Tao W."/>
            <person name="Teichmann S."/>
            <person name="Tobari Y.N."/>
            <person name="Tomimura Y."/>
            <person name="Tsolas J.M."/>
            <person name="Valente V.L."/>
            <person name="Venter E."/>
            <person name="Venter J.C."/>
            <person name="Vicario S."/>
            <person name="Vieira F.G."/>
            <person name="Vilella A.J."/>
            <person name="Villasante A."/>
            <person name="Walenz B."/>
            <person name="Wang J."/>
            <person name="Wasserman M."/>
            <person name="Watts T."/>
            <person name="Wilson D."/>
            <person name="Wilson R.K."/>
            <person name="Wing R.A."/>
            <person name="Wolfner M.F."/>
            <person name="Wong A."/>
            <person name="Wong G.K."/>
            <person name="Wu C.I."/>
            <person name="Wu G."/>
            <person name="Yamamoto D."/>
            <person name="Yang H.P."/>
            <person name="Yang S.P."/>
            <person name="Yorke J.A."/>
            <person name="Yoshida K."/>
            <person name="Zdobnov E."/>
            <person name="Zhang P."/>
            <person name="Zhang Y."/>
            <person name="Zimin A.V."/>
            <person name="Baldwin J."/>
            <person name="Abdouelleil A."/>
            <person name="Abdulkadir J."/>
            <person name="Abebe A."/>
            <person name="Abera B."/>
            <person name="Abreu J."/>
            <person name="Acer S.C."/>
            <person name="Aftuck L."/>
            <person name="Alexander A."/>
            <person name="An P."/>
            <person name="Anderson E."/>
            <person name="Anderson S."/>
            <person name="Arachi H."/>
            <person name="Azer M."/>
            <person name="Bachantsang P."/>
            <person name="Barry A."/>
            <person name="Bayul T."/>
            <person name="Berlin A."/>
            <person name="Bessette D."/>
            <person name="Bloom T."/>
            <person name="Blye J."/>
            <person name="Boguslavskiy L."/>
            <person name="Bonnet C."/>
            <person name="Boukhgalter B."/>
            <person name="Bourzgui I."/>
            <person name="Brown A."/>
            <person name="Cahill P."/>
            <person name="Channer S."/>
            <person name="Cheshatsang Y."/>
            <person name="Chuda L."/>
            <person name="Citroen M."/>
            <person name="Collymore A."/>
            <person name="Cooke P."/>
            <person name="Costello M."/>
            <person name="D'Aco K."/>
            <person name="Daza R."/>
            <person name="De Haan G."/>
            <person name="DeGray S."/>
            <person name="DeMaso C."/>
            <person name="Dhargay N."/>
            <person name="Dooley K."/>
            <person name="Dooley E."/>
            <person name="Doricent M."/>
            <person name="Dorje P."/>
            <person name="Dorjee K."/>
            <person name="Dupes A."/>
            <person name="Elong R."/>
            <person name="Falk J."/>
            <person name="Farina A."/>
            <person name="Faro S."/>
            <person name="Ferguson D."/>
            <person name="Fisher S."/>
            <person name="Foley C.D."/>
            <person name="Franke A."/>
            <person name="Friedrich D."/>
            <person name="Gadbois L."/>
            <person name="Gearin G."/>
            <person name="Gearin C.R."/>
            <person name="Giannoukos G."/>
            <person name="Goode T."/>
            <person name="Graham J."/>
            <person name="Grandbois E."/>
            <person name="Grewal S."/>
            <person name="Gyaltsen K."/>
            <person name="Hafez N."/>
            <person name="Hagos B."/>
            <person name="Hall J."/>
            <person name="Henson C."/>
            <person name="Hollinger A."/>
            <person name="Honan T."/>
            <person name="Huard M.D."/>
            <person name="Hughes L."/>
            <person name="Hurhula B."/>
            <person name="Husby M.E."/>
            <person name="Kamat A."/>
            <person name="Kanga B."/>
            <person name="Kashin S."/>
            <person name="Khazanovich D."/>
            <person name="Kisner P."/>
            <person name="Lance K."/>
            <person name="Lara M."/>
            <person name="Lee W."/>
            <person name="Lennon N."/>
            <person name="Letendre F."/>
            <person name="LeVine R."/>
            <person name="Lipovsky A."/>
            <person name="Liu X."/>
            <person name="Liu J."/>
            <person name="Liu S."/>
            <person name="Lokyitsang T."/>
            <person name="Lokyitsang Y."/>
            <person name="Lubonja R."/>
            <person name="Lui A."/>
            <person name="MacDonald P."/>
            <person name="Magnisalis V."/>
            <person name="Maru K."/>
            <person name="Matthews C."/>
            <person name="McCusker W."/>
            <person name="McDonough S."/>
            <person name="Mehta T."/>
            <person name="Meldrim J."/>
            <person name="Meneus L."/>
            <person name="Mihai O."/>
            <person name="Mihalev A."/>
            <person name="Mihova T."/>
            <person name="Mittelman R."/>
            <person name="Mlenga V."/>
            <person name="Montmayeur A."/>
            <person name="Mulrain L."/>
            <person name="Navidi A."/>
            <person name="Naylor J."/>
            <person name="Negash T."/>
            <person name="Nguyen T."/>
            <person name="Nguyen N."/>
            <person name="Nicol R."/>
            <person name="Norbu C."/>
            <person name="Norbu N."/>
            <person name="Novod N."/>
            <person name="O'Neill B."/>
            <person name="Osman S."/>
            <person name="Markiewicz E."/>
            <person name="Oyono O.L."/>
            <person name="Patti C."/>
            <person name="Phunkhang P."/>
            <person name="Pierre F."/>
            <person name="Priest M."/>
            <person name="Raghuraman S."/>
            <person name="Rege F."/>
            <person name="Reyes R."/>
            <person name="Rise C."/>
            <person name="Rogov P."/>
            <person name="Ross K."/>
            <person name="Ryan E."/>
            <person name="Settipalli S."/>
            <person name="Shea T."/>
            <person name="Sherpa N."/>
            <person name="Shi L."/>
            <person name="Shih D."/>
            <person name="Sparrow T."/>
            <person name="Spaulding J."/>
            <person name="Stalker J."/>
            <person name="Stange-Thomann N."/>
            <person name="Stavropoulos S."/>
            <person name="Stone C."/>
            <person name="Strader C."/>
            <person name="Tesfaye S."/>
            <person name="Thomson T."/>
            <person name="Thoulutsang Y."/>
            <person name="Thoulutsang D."/>
            <person name="Topham K."/>
            <person name="Topping I."/>
            <person name="Tsamla T."/>
            <person name="Vassiliev H."/>
            <person name="Vo A."/>
            <person name="Wangchuk T."/>
            <person name="Wangdi T."/>
            <person name="Weiand M."/>
            <person name="Wilkinson J."/>
            <person name="Wilson A."/>
            <person name="Yadav S."/>
            <person name="Young G."/>
            <person name="Yu Q."/>
            <person name="Zembek L."/>
            <person name="Zhong D."/>
            <person name="Zimmer A."/>
            <person name="Zwirko Z."/>
            <person name="Jaffe D.B."/>
            <person name="Alvarez P."/>
            <person name="Brockman W."/>
            <person name="Butler J."/>
            <person name="Chin C."/>
            <person name="Gnerre S."/>
            <person name="Grabherr M."/>
            <person name="Kleber M."/>
            <person name="Mauceli E."/>
            <person name="MacCallum I."/>
        </authorList>
    </citation>
    <scope>NUCLEOTIDE SEQUENCE [LARGE SCALE GENOMIC DNA]</scope>
    <source>
        <strain evidence="3">Tucson 15287-2541.00</strain>
    </source>
</reference>